<dbReference type="Pfam" id="PF00903">
    <property type="entry name" value="Glyoxalase"/>
    <property type="match status" value="1"/>
</dbReference>
<dbReference type="GeneID" id="86958193"/>
<dbReference type="EMBL" id="BNDV01000010">
    <property type="protein sequence ID" value="GHI14996.1"/>
    <property type="molecule type" value="Genomic_DNA"/>
</dbReference>
<dbReference type="RefSeq" id="WP_030663402.1">
    <property type="nucleotide sequence ID" value="NZ_BMRU01000008.1"/>
</dbReference>
<organism evidence="2 4">
    <name type="scientific">Streptomyces virginiae</name>
    <name type="common">Streptomyces cinnamonensis</name>
    <dbReference type="NCBI Taxonomy" id="1961"/>
    <lineage>
        <taxon>Bacteria</taxon>
        <taxon>Bacillati</taxon>
        <taxon>Actinomycetota</taxon>
        <taxon>Actinomycetes</taxon>
        <taxon>Kitasatosporales</taxon>
        <taxon>Streptomycetaceae</taxon>
        <taxon>Streptomyces</taxon>
    </lineage>
</organism>
<gene>
    <name evidence="2" type="ORF">Scinn_44590</name>
    <name evidence="3" type="ORF">Scinn_44680</name>
</gene>
<feature type="domain" description="VOC" evidence="1">
    <location>
        <begin position="136"/>
        <end position="257"/>
    </location>
</feature>
<reference evidence="2" key="2">
    <citation type="submission" date="2024-05" db="EMBL/GenBank/DDBJ databases">
        <title>Whole genome shotgun sequence of Streptomyces cinnamonensis NBRC 15873.</title>
        <authorList>
            <person name="Komaki H."/>
            <person name="Tamura T."/>
        </authorList>
    </citation>
    <scope>NUCLEOTIDE SEQUENCE</scope>
    <source>
        <strain evidence="2 4">NBRC 15873</strain>
    </source>
</reference>
<sequence length="259" mass="27784">MTTNSRDVFGVPCWVNLTAPGLAEAEEFYGGVLGWTFRATRLGENFRVALLDGRPVASVGALAPRLGVPTAWTPYFAVDDAEVTSARVRERGATMAVGPLAFATGRAALAADPSGAVFGFWEGEVVQEWHAGQEDAAAWVELRTRDAFAAAVFYGEVLDWACERPGCCDVAYEDDHVVVRRGGQTVARIDAGAVENAPDPQVRPRWHVHFAVADLDGAVDRAVRRGGAAVTPVRSSPADRRVTLRDRTGALFTVSETVD</sequence>
<dbReference type="Gene3D" id="3.10.180.10">
    <property type="entry name" value="2,3-Dihydroxybiphenyl 1,2-Dioxygenase, domain 1"/>
    <property type="match status" value="2"/>
</dbReference>
<dbReference type="InterPro" id="IPR037523">
    <property type="entry name" value="VOC_core"/>
</dbReference>
<feature type="domain" description="VOC" evidence="1">
    <location>
        <begin position="11"/>
        <end position="123"/>
    </location>
</feature>
<reference evidence="4" key="1">
    <citation type="submission" date="2020-09" db="EMBL/GenBank/DDBJ databases">
        <title>Whole genome shotgun sequence of Streptomyces cinnamonensis NBRC 15873.</title>
        <authorList>
            <person name="Komaki H."/>
            <person name="Tamura T."/>
        </authorList>
    </citation>
    <scope>NUCLEOTIDE SEQUENCE [LARGE SCALE GENOMIC DNA]</scope>
    <source>
        <strain evidence="4">NBRC 15873</strain>
    </source>
</reference>
<evidence type="ECO:0000313" key="4">
    <source>
        <dbReference type="Proteomes" id="UP000660554"/>
    </source>
</evidence>
<dbReference type="InterPro" id="IPR052164">
    <property type="entry name" value="Anthracycline_SecMetBiosynth"/>
</dbReference>
<protein>
    <recommendedName>
        <fullName evidence="1">VOC domain-containing protein</fullName>
    </recommendedName>
</protein>
<dbReference type="EMBL" id="BNDV01000010">
    <property type="protein sequence ID" value="GHI15005.1"/>
    <property type="molecule type" value="Genomic_DNA"/>
</dbReference>
<proteinExistence type="predicted"/>
<name>A0ABQ3NQG7_STRVG</name>
<dbReference type="PROSITE" id="PS51819">
    <property type="entry name" value="VOC"/>
    <property type="match status" value="2"/>
</dbReference>
<dbReference type="PANTHER" id="PTHR33993">
    <property type="entry name" value="GLYOXALASE-RELATED"/>
    <property type="match status" value="1"/>
</dbReference>
<comment type="caution">
    <text evidence="2">The sequence shown here is derived from an EMBL/GenBank/DDBJ whole genome shotgun (WGS) entry which is preliminary data.</text>
</comment>
<dbReference type="InterPro" id="IPR004360">
    <property type="entry name" value="Glyas_Fos-R_dOase_dom"/>
</dbReference>
<accession>A0ABQ3NQG7</accession>
<dbReference type="SUPFAM" id="SSF54593">
    <property type="entry name" value="Glyoxalase/Bleomycin resistance protein/Dihydroxybiphenyl dioxygenase"/>
    <property type="match status" value="2"/>
</dbReference>
<dbReference type="PANTHER" id="PTHR33993:SF10">
    <property type="entry name" value="CONSERVED PROTEIN"/>
    <property type="match status" value="1"/>
</dbReference>
<dbReference type="InterPro" id="IPR041581">
    <property type="entry name" value="Glyoxalase_6"/>
</dbReference>
<dbReference type="Pfam" id="PF18029">
    <property type="entry name" value="Glyoxalase_6"/>
    <property type="match status" value="1"/>
</dbReference>
<dbReference type="CDD" id="cd07247">
    <property type="entry name" value="SgaA_N_like"/>
    <property type="match status" value="1"/>
</dbReference>
<dbReference type="Proteomes" id="UP000660554">
    <property type="component" value="Unassembled WGS sequence"/>
</dbReference>
<evidence type="ECO:0000313" key="2">
    <source>
        <dbReference type="EMBL" id="GHI14996.1"/>
    </source>
</evidence>
<dbReference type="InterPro" id="IPR029068">
    <property type="entry name" value="Glyas_Bleomycin-R_OHBP_Dase"/>
</dbReference>
<evidence type="ECO:0000259" key="1">
    <source>
        <dbReference type="PROSITE" id="PS51819"/>
    </source>
</evidence>
<evidence type="ECO:0000313" key="3">
    <source>
        <dbReference type="EMBL" id="GHI15005.1"/>
    </source>
</evidence>
<keyword evidence="4" id="KW-1185">Reference proteome</keyword>